<dbReference type="EMBL" id="FNGY01000011">
    <property type="protein sequence ID" value="SDO03137.1"/>
    <property type="molecule type" value="Genomic_DNA"/>
</dbReference>
<accession>A0A1H0G8B5</accession>
<reference evidence="2" key="1">
    <citation type="submission" date="2016-10" db="EMBL/GenBank/DDBJ databases">
        <authorList>
            <person name="Varghese N."/>
            <person name="Submissions S."/>
        </authorList>
    </citation>
    <scope>NUCLEOTIDE SEQUENCE [LARGE SCALE GENOMIC DNA]</scope>
    <source>
        <strain evidence="2">DSM 19110</strain>
    </source>
</reference>
<dbReference type="AlphaFoldDB" id="A0A1H0G8B5"/>
<keyword evidence="2" id="KW-1185">Reference proteome</keyword>
<sequence length="71" mass="8249">MRDIRTTGKRTITPQKVIKILEENGTIVNNTEAELILDFMYKFANLSVKQIIRKDSGENNPDVRTPRKLFK</sequence>
<dbReference type="RefSeq" id="WP_074611839.1">
    <property type="nucleotide sequence ID" value="NZ_FNGY01000011.1"/>
</dbReference>
<proteinExistence type="predicted"/>
<organism evidence="1 2">
    <name type="scientific">Pedobacter steynii</name>
    <dbReference type="NCBI Taxonomy" id="430522"/>
    <lineage>
        <taxon>Bacteria</taxon>
        <taxon>Pseudomonadati</taxon>
        <taxon>Bacteroidota</taxon>
        <taxon>Sphingobacteriia</taxon>
        <taxon>Sphingobacteriales</taxon>
        <taxon>Sphingobacteriaceae</taxon>
        <taxon>Pedobacter</taxon>
    </lineage>
</organism>
<protein>
    <submittedName>
        <fullName evidence="1">Uncharacterized protein</fullName>
    </submittedName>
</protein>
<dbReference type="Proteomes" id="UP000183200">
    <property type="component" value="Unassembled WGS sequence"/>
</dbReference>
<name>A0A1H0G8B5_9SPHI</name>
<evidence type="ECO:0000313" key="1">
    <source>
        <dbReference type="EMBL" id="SDO03137.1"/>
    </source>
</evidence>
<dbReference type="OrthoDB" id="773318at2"/>
<gene>
    <name evidence="1" type="ORF">SAMN05421820_11171</name>
</gene>
<evidence type="ECO:0000313" key="2">
    <source>
        <dbReference type="Proteomes" id="UP000183200"/>
    </source>
</evidence>